<comment type="caution">
    <text evidence="28">The sequence shown here is derived from an EMBL/GenBank/DDBJ whole genome shotgun (WGS) entry which is preliminary data.</text>
</comment>
<keyword evidence="6" id="KW-0064">Aspartyl protease</keyword>
<keyword evidence="14" id="KW-0229">DNA integration</keyword>
<keyword evidence="18" id="KW-0511">Multifunctional enzyme</keyword>
<evidence type="ECO:0000256" key="15">
    <source>
        <dbReference type="ARBA" id="ARBA00022918"/>
    </source>
</evidence>
<protein>
    <submittedName>
        <fullName evidence="28">Uncharacterized protein</fullName>
    </submittedName>
</protein>
<dbReference type="Gene3D" id="2.30.30.10">
    <property type="entry name" value="Integrase, C-terminal domain superfamily, retroviral"/>
    <property type="match status" value="1"/>
</dbReference>
<dbReference type="Pfam" id="PF19317">
    <property type="entry name" value="Gag_p24_C"/>
    <property type="match status" value="1"/>
</dbReference>
<feature type="compositionally biased region" description="Polar residues" evidence="21">
    <location>
        <begin position="10"/>
        <end position="22"/>
    </location>
</feature>
<evidence type="ECO:0000259" key="22">
    <source>
        <dbReference type="PROSITE" id="PS50158"/>
    </source>
</evidence>
<dbReference type="Proteomes" id="UP000269221">
    <property type="component" value="Unassembled WGS sequence"/>
</dbReference>
<evidence type="ECO:0000256" key="1">
    <source>
        <dbReference type="ARBA" id="ARBA00010879"/>
    </source>
</evidence>
<dbReference type="InterPro" id="IPR001584">
    <property type="entry name" value="Integrase_cat-core"/>
</dbReference>
<dbReference type="SUPFAM" id="SSF47943">
    <property type="entry name" value="Retrovirus capsid protein, N-terminal core domain"/>
    <property type="match status" value="1"/>
</dbReference>
<feature type="region of interest" description="Disordered" evidence="21">
    <location>
        <begin position="1"/>
        <end position="22"/>
    </location>
</feature>
<keyword evidence="13" id="KW-0694">RNA-binding</keyword>
<comment type="similarity">
    <text evidence="1">Belongs to the beta type-B retroviral polymerase family. HERV class-II K(HML-2) pol subfamily.</text>
</comment>
<dbReference type="GO" id="GO:0004190">
    <property type="term" value="F:aspartic-type endopeptidase activity"/>
    <property type="evidence" value="ECO:0007669"/>
    <property type="project" value="UniProtKB-KW"/>
</dbReference>
<dbReference type="GO" id="GO:0003677">
    <property type="term" value="F:DNA binding"/>
    <property type="evidence" value="ECO:0007669"/>
    <property type="project" value="UniProtKB-KW"/>
</dbReference>
<reference evidence="28 29" key="1">
    <citation type="submission" date="2018-07" db="EMBL/GenBank/DDBJ databases">
        <title>A high quality draft genome assembly of the barn swallow (H. rustica rustica).</title>
        <authorList>
            <person name="Formenti G."/>
            <person name="Chiara M."/>
            <person name="Poveda L."/>
            <person name="Francoijs K.-J."/>
            <person name="Bonisoli-Alquati A."/>
            <person name="Canova L."/>
            <person name="Gianfranceschi L."/>
            <person name="Horner D.S."/>
            <person name="Saino N."/>
        </authorList>
    </citation>
    <scope>NUCLEOTIDE SEQUENCE [LARGE SCALE GENOMIC DNA]</scope>
    <source>
        <strain evidence="28">Chelidonia</strain>
        <tissue evidence="28">Blood</tissue>
    </source>
</reference>
<dbReference type="PROSITE" id="PS50879">
    <property type="entry name" value="RNASE_H_1"/>
    <property type="match status" value="1"/>
</dbReference>
<keyword evidence="11" id="KW-0862">Zinc</keyword>
<dbReference type="Pfam" id="PF00552">
    <property type="entry name" value="IN_DBD_C"/>
    <property type="match status" value="1"/>
</dbReference>
<dbReference type="GO" id="GO:0003964">
    <property type="term" value="F:RNA-directed DNA polymerase activity"/>
    <property type="evidence" value="ECO:0007669"/>
    <property type="project" value="UniProtKB-KW"/>
</dbReference>
<dbReference type="InterPro" id="IPR012337">
    <property type="entry name" value="RNaseH-like_sf"/>
</dbReference>
<dbReference type="PROSITE" id="PS51027">
    <property type="entry name" value="INTEGRASE_DBD"/>
    <property type="match status" value="1"/>
</dbReference>
<evidence type="ECO:0000256" key="3">
    <source>
        <dbReference type="ARBA" id="ARBA00022695"/>
    </source>
</evidence>
<dbReference type="GO" id="GO:0035613">
    <property type="term" value="F:RNA stem-loop binding"/>
    <property type="evidence" value="ECO:0007669"/>
    <property type="project" value="TreeGrafter"/>
</dbReference>
<dbReference type="Gene3D" id="3.30.420.10">
    <property type="entry name" value="Ribonuclease H-like superfamily/Ribonuclease H"/>
    <property type="match status" value="2"/>
</dbReference>
<dbReference type="PROSITE" id="PS50878">
    <property type="entry name" value="RT_POL"/>
    <property type="match status" value="1"/>
</dbReference>
<feature type="domain" description="Reverse transcriptase" evidence="24">
    <location>
        <begin position="545"/>
        <end position="734"/>
    </location>
</feature>
<name>A0A3M0L7X9_HIRRU</name>
<evidence type="ECO:0000313" key="29">
    <source>
        <dbReference type="Proteomes" id="UP000269221"/>
    </source>
</evidence>
<dbReference type="PROSITE" id="PS50994">
    <property type="entry name" value="INTEGRASE"/>
    <property type="match status" value="1"/>
</dbReference>
<evidence type="ECO:0000256" key="7">
    <source>
        <dbReference type="ARBA" id="ARBA00022758"/>
    </source>
</evidence>
<dbReference type="SUPFAM" id="SSF56672">
    <property type="entry name" value="DNA/RNA polymerases"/>
    <property type="match status" value="1"/>
</dbReference>
<feature type="compositionally biased region" description="Low complexity" evidence="21">
    <location>
        <begin position="1383"/>
        <end position="1401"/>
    </location>
</feature>
<dbReference type="OrthoDB" id="9212633at2759"/>
<dbReference type="InterPro" id="IPR045345">
    <property type="entry name" value="Gag_p24_C"/>
</dbReference>
<keyword evidence="16" id="KW-0239">DNA-directed DNA polymerase</keyword>
<feature type="domain" description="CCHC-type" evidence="22">
    <location>
        <begin position="460"/>
        <end position="475"/>
    </location>
</feature>
<dbReference type="InterPro" id="IPR036862">
    <property type="entry name" value="Integrase_C_dom_sf_retrovir"/>
</dbReference>
<dbReference type="InterPro" id="IPR002156">
    <property type="entry name" value="RNaseH_domain"/>
</dbReference>
<keyword evidence="17" id="KW-0238">DNA-binding</keyword>
<evidence type="ECO:0000256" key="18">
    <source>
        <dbReference type="ARBA" id="ARBA00023268"/>
    </source>
</evidence>
<dbReference type="STRING" id="333673.A0A3M0L7X9"/>
<keyword evidence="2" id="KW-0808">Transferase</keyword>
<feature type="domain" description="Integrase-type" evidence="23">
    <location>
        <begin position="1110"/>
        <end position="1151"/>
    </location>
</feature>
<evidence type="ECO:0000256" key="5">
    <source>
        <dbReference type="ARBA" id="ARBA00022723"/>
    </source>
</evidence>
<evidence type="ECO:0000256" key="12">
    <source>
        <dbReference type="ARBA" id="ARBA00022842"/>
    </source>
</evidence>
<dbReference type="InterPro" id="IPR001037">
    <property type="entry name" value="Integrase_C_retrovir"/>
</dbReference>
<dbReference type="SUPFAM" id="SSF57756">
    <property type="entry name" value="Retrovirus zinc finger-like domains"/>
    <property type="match status" value="1"/>
</dbReference>
<evidence type="ECO:0000256" key="20">
    <source>
        <dbReference type="PROSITE-ProRule" id="PRU00506"/>
    </source>
</evidence>
<evidence type="ECO:0000259" key="23">
    <source>
        <dbReference type="PROSITE" id="PS50876"/>
    </source>
</evidence>
<evidence type="ECO:0000256" key="8">
    <source>
        <dbReference type="ARBA" id="ARBA00022759"/>
    </source>
</evidence>
<dbReference type="PANTHER" id="PTHR41694">
    <property type="entry name" value="ENDOGENOUS RETROVIRUS GROUP K MEMBER POL PROTEIN"/>
    <property type="match status" value="1"/>
</dbReference>
<feature type="domain" description="RNase H type-1" evidence="25">
    <location>
        <begin position="952"/>
        <end position="1089"/>
    </location>
</feature>
<dbReference type="GO" id="GO:0015074">
    <property type="term" value="P:DNA integration"/>
    <property type="evidence" value="ECO:0007669"/>
    <property type="project" value="UniProtKB-KW"/>
</dbReference>
<dbReference type="Gene3D" id="1.10.10.200">
    <property type="match status" value="1"/>
</dbReference>
<dbReference type="Gene3D" id="3.30.70.270">
    <property type="match status" value="2"/>
</dbReference>
<dbReference type="InterPro" id="IPR043128">
    <property type="entry name" value="Rev_trsase/Diguanyl_cyclase"/>
</dbReference>
<dbReference type="Pfam" id="PF02022">
    <property type="entry name" value="Integrase_Zn"/>
    <property type="match status" value="1"/>
</dbReference>
<keyword evidence="4" id="KW-0540">Nuclease</keyword>
<dbReference type="InterPro" id="IPR000477">
    <property type="entry name" value="RT_dom"/>
</dbReference>
<feature type="domain" description="Integrase catalytic" evidence="26">
    <location>
        <begin position="1160"/>
        <end position="1323"/>
    </location>
</feature>
<dbReference type="SMART" id="SM00343">
    <property type="entry name" value="ZnF_C2HC"/>
    <property type="match status" value="1"/>
</dbReference>
<dbReference type="GO" id="GO:0003887">
    <property type="term" value="F:DNA-directed DNA polymerase activity"/>
    <property type="evidence" value="ECO:0007669"/>
    <property type="project" value="UniProtKB-KW"/>
</dbReference>
<keyword evidence="29" id="KW-1185">Reference proteome</keyword>
<evidence type="ECO:0000256" key="17">
    <source>
        <dbReference type="ARBA" id="ARBA00023125"/>
    </source>
</evidence>
<dbReference type="EMBL" id="QRBI01000093">
    <property type="protein sequence ID" value="RMC21201.1"/>
    <property type="molecule type" value="Genomic_DNA"/>
</dbReference>
<gene>
    <name evidence="28" type="ORF">DUI87_02059</name>
</gene>
<dbReference type="InterPro" id="IPR010661">
    <property type="entry name" value="RVT_thumb"/>
</dbReference>
<dbReference type="InterPro" id="IPR003308">
    <property type="entry name" value="Integrase_Zn-bd_dom_N"/>
</dbReference>
<dbReference type="SUPFAM" id="SSF53098">
    <property type="entry name" value="Ribonuclease H-like"/>
    <property type="match status" value="2"/>
</dbReference>
<evidence type="ECO:0000256" key="10">
    <source>
        <dbReference type="ARBA" id="ARBA00022801"/>
    </source>
</evidence>
<dbReference type="Pfam" id="PF00078">
    <property type="entry name" value="RVT_1"/>
    <property type="match status" value="1"/>
</dbReference>
<accession>A0A3M0L7X9</accession>
<evidence type="ECO:0000256" key="6">
    <source>
        <dbReference type="ARBA" id="ARBA00022750"/>
    </source>
</evidence>
<dbReference type="Pfam" id="PF00075">
    <property type="entry name" value="RNase_H"/>
    <property type="match status" value="1"/>
</dbReference>
<dbReference type="SUPFAM" id="SSF50122">
    <property type="entry name" value="DNA-binding domain of retroviral integrase"/>
    <property type="match status" value="1"/>
</dbReference>
<dbReference type="InterPro" id="IPR036397">
    <property type="entry name" value="RNaseH_sf"/>
</dbReference>
<dbReference type="SUPFAM" id="SSF47353">
    <property type="entry name" value="Retrovirus capsid dimerization domain-like"/>
    <property type="match status" value="1"/>
</dbReference>
<keyword evidence="12" id="KW-0460">Magnesium</keyword>
<feature type="region of interest" description="Disordered" evidence="21">
    <location>
        <begin position="1377"/>
        <end position="1401"/>
    </location>
</feature>
<dbReference type="InterPro" id="IPR001878">
    <property type="entry name" value="Znf_CCHC"/>
</dbReference>
<dbReference type="Pfam" id="PF06817">
    <property type="entry name" value="RVT_thumb"/>
    <property type="match status" value="1"/>
</dbReference>
<dbReference type="InterPro" id="IPR017856">
    <property type="entry name" value="Integrase-like_N"/>
</dbReference>
<evidence type="ECO:0000256" key="14">
    <source>
        <dbReference type="ARBA" id="ARBA00022908"/>
    </source>
</evidence>
<evidence type="ECO:0000256" key="16">
    <source>
        <dbReference type="ARBA" id="ARBA00022932"/>
    </source>
</evidence>
<dbReference type="PANTHER" id="PTHR41694:SF4">
    <property type="entry name" value="ENDOGENOUS RETROVIRUS GROUP K MEMBER 10 POL PROTEIN-RELATED"/>
    <property type="match status" value="1"/>
</dbReference>
<keyword evidence="5" id="KW-0479">Metal-binding</keyword>
<dbReference type="GO" id="GO:0004523">
    <property type="term" value="F:RNA-DNA hybrid ribonuclease activity"/>
    <property type="evidence" value="ECO:0007669"/>
    <property type="project" value="InterPro"/>
</dbReference>
<dbReference type="Gene3D" id="1.10.375.10">
    <property type="entry name" value="Human Immunodeficiency Virus Type 1 Capsid Protein"/>
    <property type="match status" value="1"/>
</dbReference>
<dbReference type="Gene3D" id="1.10.1200.30">
    <property type="match status" value="1"/>
</dbReference>
<dbReference type="Pfam" id="PF00607">
    <property type="entry name" value="Gag_p24"/>
    <property type="match status" value="1"/>
</dbReference>
<evidence type="ECO:0000256" key="21">
    <source>
        <dbReference type="SAM" id="MobiDB-lite"/>
    </source>
</evidence>
<dbReference type="GO" id="GO:0075523">
    <property type="term" value="P:viral translational frameshifting"/>
    <property type="evidence" value="ECO:0007669"/>
    <property type="project" value="UniProtKB-KW"/>
</dbReference>
<evidence type="ECO:0000259" key="25">
    <source>
        <dbReference type="PROSITE" id="PS50879"/>
    </source>
</evidence>
<dbReference type="Gene3D" id="4.10.60.10">
    <property type="entry name" value="Zinc finger, CCHC-type"/>
    <property type="match status" value="1"/>
</dbReference>
<evidence type="ECO:0000259" key="26">
    <source>
        <dbReference type="PROSITE" id="PS50994"/>
    </source>
</evidence>
<keyword evidence="6" id="KW-0645">Protease</keyword>
<feature type="DNA-binding region" description="Integrase-type" evidence="20">
    <location>
        <begin position="1332"/>
        <end position="1379"/>
    </location>
</feature>
<evidence type="ECO:0000259" key="27">
    <source>
        <dbReference type="PROSITE" id="PS51027"/>
    </source>
</evidence>
<dbReference type="PROSITE" id="PS50876">
    <property type="entry name" value="ZF_INTEGRASE"/>
    <property type="match status" value="1"/>
</dbReference>
<evidence type="ECO:0000256" key="9">
    <source>
        <dbReference type="ARBA" id="ARBA00022771"/>
    </source>
</evidence>
<evidence type="ECO:0000256" key="2">
    <source>
        <dbReference type="ARBA" id="ARBA00022679"/>
    </source>
</evidence>
<evidence type="ECO:0000256" key="11">
    <source>
        <dbReference type="ARBA" id="ARBA00022833"/>
    </source>
</evidence>
<keyword evidence="9 19" id="KW-0863">Zinc-finger</keyword>
<evidence type="ECO:0000259" key="24">
    <source>
        <dbReference type="PROSITE" id="PS50878"/>
    </source>
</evidence>
<dbReference type="InterPro" id="IPR036875">
    <property type="entry name" value="Znf_CCHC_sf"/>
</dbReference>
<dbReference type="InterPro" id="IPR008919">
    <property type="entry name" value="Retrov_capsid_N"/>
</dbReference>
<sequence>MLQPSAALPPSTTLHTPQQQHDSTATYMYPSASVPPRDLHAAVTASCLTNPSAASSSSHMPPLTGPLPPASLPLPPHLASYPSMTRPQLDAQTMQREGGGWNVAATLTNTGQTENCFALADASRFKSKDPPPPISILEGPQKCSDDLQLTDWHEVTREICKEENLNPLAMPVIFSQQAGGPRTWTAIPSHEIKELRKAIKDSGICSPYFKQLLKSTLEGHTLTPNDCKNLASVILTDSQYMLWEFKWRRLLTNVLQMYRQSTDVDLRTLTMSKLTGDPPDDQNDNQVNLPKTALDDIKKMARRAFVQIQPAGSFEKAYNLISQDSSEPFTTFVDRVIQAAERQCSDDIARPIMIRDIIENNASPECKRAIKALGKERPTVPEMIDACNQIGSPQHVATIQANELGKTIGEKIERALTAQAAQAETRDQKLTEILAALHLNSQQQDNTMAVMQATVTSGPCYFCKRPGHIVRNCPDIKRSVQAPDRCSTSKKGKHPAWQYQARQDMSRKYSQKNSKGSAQRHRVKTQWPLPDNKLSALKDLVAEQLQKGHIKPTNSPWNSPVFVIHKKTSNTWRLLQDLRKINAVIENMGPLQPGLPNLSMIPRDWPLVIIDLKDCFFNIPLHPDDAPRFAFSVPSTNLQEPLQRYHWLVLPQGMRNSPTICQYFVARALSPVREQFTQSVILHYMDDLLIAAPTRKQMEMTRNCVVAEIKKSGLVISESKIQETAPWKYLGWKLTEQSITPQKIQIRTDVHTLQDLQQLLGEINWVRPVLGITADELAPLFDLLKGDNDIRSPRSLTPEAHKALEEITSALQSRQAHRCVPDKPFFLAILGEKLRLCGLIFQWDSSHKDPLLIIEWVFISYRSPKTILTPLEMMSQIIIKGRTRLLSIAGREFAIIYLPMKKTYFDWAMQKSEDLLYALLDFPGICSIHYPAHKMIKAKLCYKEKPLISEEPLDAVTIFTDGSGRTHNSVVTWQNRNTKTWEQDVQKVEGSPQIVELAAVVRAFQLFPEPFNLITDSAYVANVIKRIEGSVLKDVNNDKLCLWLTCLYQILSHRTNPYFISHIRAHSGLPGFMAEGNARADALASAASDEESAASIEDSTSVLAATTLPNTVEQAKLSHAFFHQNAQAIKRDFHITLEQAQNIVRACPNCQQVQPLPSSGATNPRGLESLQKWQTDVTKYPSFGKLKNIHVSIDTFSNAVFASVHAGETAKHVCQHFSQAFSYLGVPQEIKTDNGPSYTSQELAAFLNDWGVRHAFGIPYSPTSQGMIERTHQTLKRILYQQKGGEDQAAPQKRLNKALYVYNFLNSSAEEPDPPIYRHFLNNKKAKLKEHPPVLIKNLDSGQIEGPYNLITWGKGFACVSTEKGLQWIPAKNVKPYHASKPAETSTSASTAANQEASTQT</sequence>
<organism evidence="28 29">
    <name type="scientific">Hirundo rustica rustica</name>
    <dbReference type="NCBI Taxonomy" id="333673"/>
    <lineage>
        <taxon>Eukaryota</taxon>
        <taxon>Metazoa</taxon>
        <taxon>Chordata</taxon>
        <taxon>Craniata</taxon>
        <taxon>Vertebrata</taxon>
        <taxon>Euteleostomi</taxon>
        <taxon>Archelosauria</taxon>
        <taxon>Archosauria</taxon>
        <taxon>Dinosauria</taxon>
        <taxon>Saurischia</taxon>
        <taxon>Theropoda</taxon>
        <taxon>Coelurosauria</taxon>
        <taxon>Aves</taxon>
        <taxon>Neognathae</taxon>
        <taxon>Neoaves</taxon>
        <taxon>Telluraves</taxon>
        <taxon>Australaves</taxon>
        <taxon>Passeriformes</taxon>
        <taxon>Sylvioidea</taxon>
        <taxon>Hirundinidae</taxon>
        <taxon>Hirundo</taxon>
    </lineage>
</organism>
<dbReference type="InterPro" id="IPR008916">
    <property type="entry name" value="Retrov_capsid_C"/>
</dbReference>
<evidence type="ECO:0000256" key="4">
    <source>
        <dbReference type="ARBA" id="ARBA00022722"/>
    </source>
</evidence>
<evidence type="ECO:0000256" key="19">
    <source>
        <dbReference type="PROSITE-ProRule" id="PRU00450"/>
    </source>
</evidence>
<keyword evidence="3" id="KW-0548">Nucleotidyltransferase</keyword>
<keyword evidence="15" id="KW-0695">RNA-directed DNA polymerase</keyword>
<evidence type="ECO:0000313" key="28">
    <source>
        <dbReference type="EMBL" id="RMC21201.1"/>
    </source>
</evidence>
<feature type="domain" description="Integrase-type" evidence="27">
    <location>
        <begin position="1332"/>
        <end position="1379"/>
    </location>
</feature>
<dbReference type="SUPFAM" id="SSF46919">
    <property type="entry name" value="N-terminal Zn binding domain of HIV integrase"/>
    <property type="match status" value="1"/>
</dbReference>
<dbReference type="InterPro" id="IPR043502">
    <property type="entry name" value="DNA/RNA_pol_sf"/>
</dbReference>
<dbReference type="Gene3D" id="3.10.10.10">
    <property type="entry name" value="HIV Type 1 Reverse Transcriptase, subunit A, domain 1"/>
    <property type="match status" value="1"/>
</dbReference>
<dbReference type="GO" id="GO:0008270">
    <property type="term" value="F:zinc ion binding"/>
    <property type="evidence" value="ECO:0007669"/>
    <property type="project" value="UniProtKB-KW"/>
</dbReference>
<feature type="region of interest" description="Disordered" evidence="21">
    <location>
        <begin position="480"/>
        <end position="523"/>
    </location>
</feature>
<keyword evidence="10" id="KW-0378">Hydrolase</keyword>
<dbReference type="Pfam" id="PF00665">
    <property type="entry name" value="rve"/>
    <property type="match status" value="1"/>
</dbReference>
<keyword evidence="8" id="KW-0255">Endonuclease</keyword>
<keyword evidence="7" id="KW-0688">Ribosomal frameshifting</keyword>
<proteinExistence type="inferred from homology"/>
<dbReference type="PROSITE" id="PS50158">
    <property type="entry name" value="ZF_CCHC"/>
    <property type="match status" value="1"/>
</dbReference>
<evidence type="ECO:0000256" key="13">
    <source>
        <dbReference type="ARBA" id="ARBA00022884"/>
    </source>
</evidence>